<dbReference type="Proteomes" id="UP000276133">
    <property type="component" value="Unassembled WGS sequence"/>
</dbReference>
<evidence type="ECO:0000313" key="2">
    <source>
        <dbReference type="Proteomes" id="UP000276133"/>
    </source>
</evidence>
<proteinExistence type="predicted"/>
<name>A0A3M7SSG1_BRAPC</name>
<reference evidence="1 2" key="1">
    <citation type="journal article" date="2018" name="Sci. Rep.">
        <title>Genomic signatures of local adaptation to the degree of environmental predictability in rotifers.</title>
        <authorList>
            <person name="Franch-Gras L."/>
            <person name="Hahn C."/>
            <person name="Garcia-Roger E.M."/>
            <person name="Carmona M.J."/>
            <person name="Serra M."/>
            <person name="Gomez A."/>
        </authorList>
    </citation>
    <scope>NUCLEOTIDE SEQUENCE [LARGE SCALE GENOMIC DNA]</scope>
    <source>
        <strain evidence="1">HYR1</strain>
    </source>
</reference>
<sequence length="64" mass="7371">MSKAHNSLFKNISECFLKSIGDCIGTICYYDLWRILQLHHIENNFFENLKSSPVSLVEIQIPNG</sequence>
<keyword evidence="2" id="KW-1185">Reference proteome</keyword>
<accession>A0A3M7SSG1</accession>
<dbReference type="AlphaFoldDB" id="A0A3M7SSG1"/>
<protein>
    <submittedName>
        <fullName evidence="1">Uncharacterized protein</fullName>
    </submittedName>
</protein>
<comment type="caution">
    <text evidence="1">The sequence shown here is derived from an EMBL/GenBank/DDBJ whole genome shotgun (WGS) entry which is preliminary data.</text>
</comment>
<organism evidence="1 2">
    <name type="scientific">Brachionus plicatilis</name>
    <name type="common">Marine rotifer</name>
    <name type="synonym">Brachionus muelleri</name>
    <dbReference type="NCBI Taxonomy" id="10195"/>
    <lineage>
        <taxon>Eukaryota</taxon>
        <taxon>Metazoa</taxon>
        <taxon>Spiralia</taxon>
        <taxon>Gnathifera</taxon>
        <taxon>Rotifera</taxon>
        <taxon>Eurotatoria</taxon>
        <taxon>Monogononta</taxon>
        <taxon>Pseudotrocha</taxon>
        <taxon>Ploima</taxon>
        <taxon>Brachionidae</taxon>
        <taxon>Brachionus</taxon>
    </lineage>
</organism>
<evidence type="ECO:0000313" key="1">
    <source>
        <dbReference type="EMBL" id="RNA38723.1"/>
    </source>
</evidence>
<dbReference type="EMBL" id="REGN01000830">
    <property type="protein sequence ID" value="RNA38723.1"/>
    <property type="molecule type" value="Genomic_DNA"/>
</dbReference>
<gene>
    <name evidence="1" type="ORF">BpHYR1_013978</name>
</gene>